<evidence type="ECO:0000256" key="8">
    <source>
        <dbReference type="ARBA" id="ARBA00022837"/>
    </source>
</evidence>
<dbReference type="RefSeq" id="WP_011199818.1">
    <property type="nucleotide sequence ID" value="NC_006300.1"/>
</dbReference>
<keyword evidence="5" id="KW-0479">Metal-binding</keyword>
<dbReference type="KEGG" id="msu:MS0639"/>
<dbReference type="GO" id="GO:0030288">
    <property type="term" value="C:outer membrane-bounded periplasmic space"/>
    <property type="evidence" value="ECO:0007669"/>
    <property type="project" value="TreeGrafter"/>
</dbReference>
<dbReference type="HOGENOM" id="CLU_037628_3_1_6"/>
<accession>Q65UW4</accession>
<comment type="subunit">
    <text evidence="9">The ABC transporter complex is composed of one ATP-binding protein (MglA), two transmembrane proteins (MglC) and a solute-binding protein (MglB).</text>
</comment>
<comment type="subcellular location">
    <subcellularLocation>
        <location evidence="1">Periplasm</location>
    </subcellularLocation>
</comment>
<dbReference type="Pfam" id="PF13407">
    <property type="entry name" value="Peripla_BP_4"/>
    <property type="match status" value="1"/>
</dbReference>
<feature type="domain" description="Periplasmic binding protein" evidence="12">
    <location>
        <begin position="28"/>
        <end position="298"/>
    </location>
</feature>
<dbReference type="PANTHER" id="PTHR30036:SF2">
    <property type="entry name" value="D-GALACTOSE_METHYL-GALACTOSIDE BINDING PERIPLASMIC PROTEIN MGLB"/>
    <property type="match status" value="1"/>
</dbReference>
<dbReference type="AlphaFoldDB" id="Q65UW4"/>
<dbReference type="EMBL" id="AE016827">
    <property type="protein sequence ID" value="AAU37246.1"/>
    <property type="molecule type" value="Genomic_DNA"/>
</dbReference>
<keyword evidence="4" id="KW-0762">Sugar transport</keyword>
<reference evidence="13 14" key="1">
    <citation type="journal article" date="2004" name="Nat. Biotechnol.">
        <title>The genome sequence of the capnophilic rumen bacterium Mannheimia succiniciproducens.</title>
        <authorList>
            <person name="Hong S.H."/>
            <person name="Kim J.S."/>
            <person name="Lee S.Y."/>
            <person name="In Y.H."/>
            <person name="Choi S.S."/>
            <person name="Rih J.-K."/>
            <person name="Kim C.H."/>
            <person name="Jeong H."/>
            <person name="Hur C.G."/>
            <person name="Kim J.J."/>
        </authorList>
    </citation>
    <scope>NUCLEOTIDE SEQUENCE [LARGE SCALE GENOMIC DNA]</scope>
    <source>
        <strain evidence="14">KCTC 0769BP / MBEL55E</strain>
    </source>
</reference>
<dbReference type="Gene3D" id="3.40.50.2300">
    <property type="match status" value="2"/>
</dbReference>
<dbReference type="InterPro" id="IPR025997">
    <property type="entry name" value="SBP_2_dom"/>
</dbReference>
<evidence type="ECO:0000256" key="5">
    <source>
        <dbReference type="ARBA" id="ARBA00022723"/>
    </source>
</evidence>
<dbReference type="InterPro" id="IPR050555">
    <property type="entry name" value="Bact_Solute-Bind_Prot2"/>
</dbReference>
<dbReference type="SUPFAM" id="SSF53822">
    <property type="entry name" value="Periplasmic binding protein-like I"/>
    <property type="match status" value="1"/>
</dbReference>
<dbReference type="PANTHER" id="PTHR30036">
    <property type="entry name" value="D-XYLOSE-BINDING PERIPLASMIC PROTEIN"/>
    <property type="match status" value="1"/>
</dbReference>
<dbReference type="GO" id="GO:0030246">
    <property type="term" value="F:carbohydrate binding"/>
    <property type="evidence" value="ECO:0007669"/>
    <property type="project" value="InterPro"/>
</dbReference>
<sequence length="330" mass="36340">MKKLVLNTVAISVLLGSGLAVAQTEPLIGVTIYQYDDNFMNLMLSEINKESANFKDVRFLMNDSQNSQAIQNNQIDILLAKKVKVLAVNLVDPPAAKTVIAKAKKHNVPVIFFNKDPGAKLLASYNHAYYVGSSPKNSALEQAKLIAKHWNANKQFDLNQDGKIQFAMLTGQPDSTAAEVRSKYVIEELHNLGIQTEALFVDTAMWNGNMARDRMELWLNDTKGKQIEMVIANNDAMALGALESLSAQNKQLPVFGIDALPETLTLIKTGKITATVLNDGAYQSKVLVELARNLALGKNAAEGMPWKPENNSILSPDIAIDKDNVEQYRK</sequence>
<feature type="chain" id="PRO_5004268060" description="D-galactose/methyl-galactoside binding periplasmic protein MglB" evidence="11">
    <location>
        <begin position="23"/>
        <end position="330"/>
    </location>
</feature>
<protein>
    <recommendedName>
        <fullName evidence="10">D-galactose/methyl-galactoside binding periplasmic protein MglB</fullName>
    </recommendedName>
</protein>
<keyword evidence="3" id="KW-0813">Transport</keyword>
<dbReference type="GO" id="GO:0055085">
    <property type="term" value="P:transmembrane transport"/>
    <property type="evidence" value="ECO:0007669"/>
    <property type="project" value="UniProtKB-ARBA"/>
</dbReference>
<evidence type="ECO:0000313" key="13">
    <source>
        <dbReference type="EMBL" id="AAU37246.1"/>
    </source>
</evidence>
<dbReference type="GO" id="GO:0046872">
    <property type="term" value="F:metal ion binding"/>
    <property type="evidence" value="ECO:0007669"/>
    <property type="project" value="UniProtKB-KW"/>
</dbReference>
<name>Q65UW4_MANSM</name>
<evidence type="ECO:0000256" key="3">
    <source>
        <dbReference type="ARBA" id="ARBA00022448"/>
    </source>
</evidence>
<dbReference type="Proteomes" id="UP000000607">
    <property type="component" value="Chromosome"/>
</dbReference>
<gene>
    <name evidence="13" type="primary">rbsB</name>
    <name evidence="13" type="ordered locus">MS0639</name>
</gene>
<evidence type="ECO:0000256" key="9">
    <source>
        <dbReference type="ARBA" id="ARBA00034323"/>
    </source>
</evidence>
<evidence type="ECO:0000256" key="2">
    <source>
        <dbReference type="ARBA" id="ARBA00007639"/>
    </source>
</evidence>
<evidence type="ECO:0000256" key="6">
    <source>
        <dbReference type="ARBA" id="ARBA00022729"/>
    </source>
</evidence>
<evidence type="ECO:0000259" key="12">
    <source>
        <dbReference type="Pfam" id="PF13407"/>
    </source>
</evidence>
<keyword evidence="6 11" id="KW-0732">Signal</keyword>
<organism evidence="13 14">
    <name type="scientific">Mannheimia succiniciproducens (strain KCTC 0769BP / MBEL55E)</name>
    <dbReference type="NCBI Taxonomy" id="221988"/>
    <lineage>
        <taxon>Bacteria</taxon>
        <taxon>Pseudomonadati</taxon>
        <taxon>Pseudomonadota</taxon>
        <taxon>Gammaproteobacteria</taxon>
        <taxon>Pasteurellales</taxon>
        <taxon>Pasteurellaceae</taxon>
        <taxon>Basfia</taxon>
    </lineage>
</organism>
<dbReference type="OrthoDB" id="9769193at2"/>
<comment type="similarity">
    <text evidence="2">Belongs to the bacterial solute-binding protein 2 family.</text>
</comment>
<evidence type="ECO:0000256" key="1">
    <source>
        <dbReference type="ARBA" id="ARBA00004418"/>
    </source>
</evidence>
<evidence type="ECO:0000256" key="11">
    <source>
        <dbReference type="SAM" id="SignalP"/>
    </source>
</evidence>
<dbReference type="eggNOG" id="COG1879">
    <property type="taxonomic scope" value="Bacteria"/>
</dbReference>
<keyword evidence="14" id="KW-1185">Reference proteome</keyword>
<dbReference type="CDD" id="cd01539">
    <property type="entry name" value="PBP1_GGBP"/>
    <property type="match status" value="1"/>
</dbReference>
<keyword evidence="7" id="KW-0574">Periplasm</keyword>
<evidence type="ECO:0000256" key="4">
    <source>
        <dbReference type="ARBA" id="ARBA00022597"/>
    </source>
</evidence>
<evidence type="ECO:0000256" key="10">
    <source>
        <dbReference type="ARBA" id="ARBA00034344"/>
    </source>
</evidence>
<proteinExistence type="inferred from homology"/>
<evidence type="ECO:0000313" key="14">
    <source>
        <dbReference type="Proteomes" id="UP000000607"/>
    </source>
</evidence>
<dbReference type="STRING" id="221988.MS0639"/>
<feature type="signal peptide" evidence="11">
    <location>
        <begin position="1"/>
        <end position="22"/>
    </location>
</feature>
<dbReference type="NCBIfam" id="NF011924">
    <property type="entry name" value="PRK15395.1"/>
    <property type="match status" value="1"/>
</dbReference>
<dbReference type="InterPro" id="IPR028082">
    <property type="entry name" value="Peripla_BP_I"/>
</dbReference>
<evidence type="ECO:0000256" key="7">
    <source>
        <dbReference type="ARBA" id="ARBA00022764"/>
    </source>
</evidence>
<dbReference type="InterPro" id="IPR044085">
    <property type="entry name" value="MglB-like_PBP1"/>
</dbReference>
<keyword evidence="8" id="KW-0106">Calcium</keyword>